<protein>
    <submittedName>
        <fullName evidence="2">DUF1918 domain-containing protein</fullName>
    </submittedName>
</protein>
<proteinExistence type="predicted"/>
<reference evidence="2 3" key="1">
    <citation type="submission" date="2024-06" db="EMBL/GenBank/DDBJ databases">
        <title>The Natural Products Discovery Center: Release of the First 8490 Sequenced Strains for Exploring Actinobacteria Biosynthetic Diversity.</title>
        <authorList>
            <person name="Kalkreuter E."/>
            <person name="Kautsar S.A."/>
            <person name="Yang D."/>
            <person name="Bader C.D."/>
            <person name="Teijaro C.N."/>
            <person name="Fluegel L."/>
            <person name="Davis C.M."/>
            <person name="Simpson J.R."/>
            <person name="Lauterbach L."/>
            <person name="Steele A.D."/>
            <person name="Gui C."/>
            <person name="Meng S."/>
            <person name="Li G."/>
            <person name="Viehrig K."/>
            <person name="Ye F."/>
            <person name="Su P."/>
            <person name="Kiefer A.F."/>
            <person name="Nichols A."/>
            <person name="Cepeda A.J."/>
            <person name="Yan W."/>
            <person name="Fan B."/>
            <person name="Jiang Y."/>
            <person name="Adhikari A."/>
            <person name="Zheng C.-J."/>
            <person name="Schuster L."/>
            <person name="Cowan T.M."/>
            <person name="Smanski M.J."/>
            <person name="Chevrette M.G."/>
            <person name="De Carvalho L.P.S."/>
            <person name="Shen B."/>
        </authorList>
    </citation>
    <scope>NUCLEOTIDE SEQUENCE [LARGE SCALE GENOMIC DNA]</scope>
    <source>
        <strain evidence="2 3">NPDC050100</strain>
    </source>
</reference>
<dbReference type="RefSeq" id="WP_061257425.1">
    <property type="nucleotide sequence ID" value="NZ_JBFALK010000002.1"/>
</dbReference>
<keyword evidence="3" id="KW-1185">Reference proteome</keyword>
<name>A0ABV3G844_MICGL</name>
<gene>
    <name evidence="2" type="ORF">AB0I59_04015</name>
</gene>
<evidence type="ECO:0000313" key="2">
    <source>
        <dbReference type="EMBL" id="MEV0967778.1"/>
    </source>
</evidence>
<dbReference type="Proteomes" id="UP001551675">
    <property type="component" value="Unassembled WGS sequence"/>
</dbReference>
<organism evidence="2 3">
    <name type="scientific">Microtetraspora glauca</name>
    <dbReference type="NCBI Taxonomy" id="1996"/>
    <lineage>
        <taxon>Bacteria</taxon>
        <taxon>Bacillati</taxon>
        <taxon>Actinomycetota</taxon>
        <taxon>Actinomycetes</taxon>
        <taxon>Streptosporangiales</taxon>
        <taxon>Streptosporangiaceae</taxon>
        <taxon>Microtetraspora</taxon>
    </lineage>
</organism>
<evidence type="ECO:0000313" key="3">
    <source>
        <dbReference type="Proteomes" id="UP001551675"/>
    </source>
</evidence>
<dbReference type="Gene3D" id="2.30.30.440">
    <property type="entry name" value="Domain of unknown function DUF1918"/>
    <property type="match status" value="1"/>
</dbReference>
<dbReference type="SUPFAM" id="SSF50118">
    <property type="entry name" value="Cell growth inhibitor/plasmid maintenance toxic component"/>
    <property type="match status" value="1"/>
</dbReference>
<dbReference type="EMBL" id="JBFALK010000002">
    <property type="protein sequence ID" value="MEV0967778.1"/>
    <property type="molecule type" value="Genomic_DNA"/>
</dbReference>
<accession>A0ABV3G844</accession>
<dbReference type="Pfam" id="PF08940">
    <property type="entry name" value="DUF1918"/>
    <property type="match status" value="1"/>
</dbReference>
<sequence length="64" mass="6746">MQATVGDRLLVHGTVVGEHDKRGEIIEVRGPGGEPPYVVRFDDGHTGLVFPGPDAVVVPAQRGS</sequence>
<dbReference type="InterPro" id="IPR015035">
    <property type="entry name" value="DUF1918"/>
</dbReference>
<evidence type="ECO:0000259" key="1">
    <source>
        <dbReference type="Pfam" id="PF08940"/>
    </source>
</evidence>
<feature type="domain" description="DUF1918" evidence="1">
    <location>
        <begin position="1"/>
        <end position="57"/>
    </location>
</feature>
<comment type="caution">
    <text evidence="2">The sequence shown here is derived from an EMBL/GenBank/DDBJ whole genome shotgun (WGS) entry which is preliminary data.</text>
</comment>